<keyword evidence="11 14" id="KW-0407">Ion channel</keyword>
<dbReference type="Pfam" id="PF00520">
    <property type="entry name" value="Ion_trans"/>
    <property type="match status" value="1"/>
</dbReference>
<feature type="non-terminal residue" evidence="14">
    <location>
        <position position="1"/>
    </location>
</feature>
<keyword evidence="2" id="KW-0813">Transport</keyword>
<evidence type="ECO:0000256" key="3">
    <source>
        <dbReference type="ARBA" id="ARBA00022538"/>
    </source>
</evidence>
<keyword evidence="3" id="KW-0633">Potassium transport</keyword>
<dbReference type="InterPro" id="IPR027359">
    <property type="entry name" value="Volt_channel_dom_sf"/>
</dbReference>
<dbReference type="GO" id="GO:0001508">
    <property type="term" value="P:action potential"/>
    <property type="evidence" value="ECO:0007669"/>
    <property type="project" value="TreeGrafter"/>
</dbReference>
<feature type="transmembrane region" description="Helical" evidence="12">
    <location>
        <begin position="58"/>
        <end position="77"/>
    </location>
</feature>
<evidence type="ECO:0000256" key="7">
    <source>
        <dbReference type="ARBA" id="ARBA00022958"/>
    </source>
</evidence>
<evidence type="ECO:0000256" key="4">
    <source>
        <dbReference type="ARBA" id="ARBA00022692"/>
    </source>
</evidence>
<dbReference type="GO" id="GO:0008076">
    <property type="term" value="C:voltage-gated potassium channel complex"/>
    <property type="evidence" value="ECO:0007669"/>
    <property type="project" value="InterPro"/>
</dbReference>
<sequence length="299" mass="34389">DVRSIRPLWKRTLHELLEHATSSQSAFIVHLLTTTLILFSAVITVLETVTLFRSTSPGVWFGIETILVPLFTVEYISRAIAWSSSWGTLFSWFTSFFGIINLLAILPYYIEIALLVDTLSANFRFSILRTFRLLRIFRSFRGNTIVLECFYQTITIEVMYLSLKRSKHALLALRFCVVMFLIVFSTLLYFAERGYRDPILQAFMDVDGNPSHFPYHPSSQTTVRYDEITPRFILGRLIIIPLRVFGLLLIALPSFVLQRKFSIVREMMDGNHDKGVVCRFVSFSLMSLNVSVFSCFAAT</sequence>
<dbReference type="VEuPathDB" id="FungiDB:BD410DRAFT_730110"/>
<reference evidence="14 15" key="1">
    <citation type="submission" date="2018-06" db="EMBL/GenBank/DDBJ databases">
        <title>A transcriptomic atlas of mushroom development highlights an independent origin of complex multicellularity.</title>
        <authorList>
            <consortium name="DOE Joint Genome Institute"/>
            <person name="Krizsan K."/>
            <person name="Almasi E."/>
            <person name="Merenyi Z."/>
            <person name="Sahu N."/>
            <person name="Viragh M."/>
            <person name="Koszo T."/>
            <person name="Mondo S."/>
            <person name="Kiss B."/>
            <person name="Balint B."/>
            <person name="Kues U."/>
            <person name="Barry K."/>
            <person name="Hegedus J.C."/>
            <person name="Henrissat B."/>
            <person name="Johnson J."/>
            <person name="Lipzen A."/>
            <person name="Ohm R."/>
            <person name="Nagy I."/>
            <person name="Pangilinan J."/>
            <person name="Yan J."/>
            <person name="Xiong Y."/>
            <person name="Grigoriev I.V."/>
            <person name="Hibbett D.S."/>
            <person name="Nagy L.G."/>
        </authorList>
    </citation>
    <scope>NUCLEOTIDE SEQUENCE [LARGE SCALE GENOMIC DNA]</scope>
    <source>
        <strain evidence="14 15">SZMC22713</strain>
    </source>
</reference>
<evidence type="ECO:0000313" key="14">
    <source>
        <dbReference type="EMBL" id="TDL17324.1"/>
    </source>
</evidence>
<dbReference type="AlphaFoldDB" id="A0A4Y7PPM4"/>
<evidence type="ECO:0000256" key="6">
    <source>
        <dbReference type="ARBA" id="ARBA00022882"/>
    </source>
</evidence>
<name>A0A4Y7PPM4_9AGAM</name>
<evidence type="ECO:0000256" key="5">
    <source>
        <dbReference type="ARBA" id="ARBA00022826"/>
    </source>
</evidence>
<keyword evidence="4 12" id="KW-0812">Transmembrane</keyword>
<evidence type="ECO:0000256" key="1">
    <source>
        <dbReference type="ARBA" id="ARBA00004141"/>
    </source>
</evidence>
<gene>
    <name evidence="14" type="ORF">BD410DRAFT_730110</name>
</gene>
<evidence type="ECO:0000256" key="9">
    <source>
        <dbReference type="ARBA" id="ARBA00023065"/>
    </source>
</evidence>
<evidence type="ECO:0000259" key="13">
    <source>
        <dbReference type="Pfam" id="PF00520"/>
    </source>
</evidence>
<keyword evidence="15" id="KW-1185">Reference proteome</keyword>
<proteinExistence type="predicted"/>
<evidence type="ECO:0000313" key="15">
    <source>
        <dbReference type="Proteomes" id="UP000294933"/>
    </source>
</evidence>
<feature type="transmembrane region" description="Helical" evidence="12">
    <location>
        <begin position="169"/>
        <end position="191"/>
    </location>
</feature>
<feature type="transmembrane region" description="Helical" evidence="12">
    <location>
        <begin position="89"/>
        <end position="106"/>
    </location>
</feature>
<dbReference type="Gene3D" id="1.10.287.70">
    <property type="match status" value="1"/>
</dbReference>
<evidence type="ECO:0000256" key="2">
    <source>
        <dbReference type="ARBA" id="ARBA00022448"/>
    </source>
</evidence>
<evidence type="ECO:0000256" key="10">
    <source>
        <dbReference type="ARBA" id="ARBA00023136"/>
    </source>
</evidence>
<evidence type="ECO:0000256" key="11">
    <source>
        <dbReference type="ARBA" id="ARBA00023303"/>
    </source>
</evidence>
<protein>
    <submittedName>
        <fullName evidence="14">Voltage-gated potassium channel</fullName>
    </submittedName>
</protein>
<dbReference type="OrthoDB" id="415460at2759"/>
<comment type="subcellular location">
    <subcellularLocation>
        <location evidence="1">Membrane</location>
        <topology evidence="1">Multi-pass membrane protein</topology>
    </subcellularLocation>
</comment>
<feature type="transmembrane region" description="Helical" evidence="12">
    <location>
        <begin position="233"/>
        <end position="256"/>
    </location>
</feature>
<feature type="domain" description="Ion transport" evidence="13">
    <location>
        <begin position="27"/>
        <end position="260"/>
    </location>
</feature>
<keyword evidence="10 12" id="KW-0472">Membrane</keyword>
<dbReference type="InterPro" id="IPR028325">
    <property type="entry name" value="VG_K_chnl"/>
</dbReference>
<dbReference type="InterPro" id="IPR005821">
    <property type="entry name" value="Ion_trans_dom"/>
</dbReference>
<feature type="transmembrane region" description="Helical" evidence="12">
    <location>
        <begin position="26"/>
        <end position="46"/>
    </location>
</feature>
<accession>A0A4Y7PPM4</accession>
<dbReference type="Gene3D" id="1.20.120.350">
    <property type="entry name" value="Voltage-gated potassium channels. Chain C"/>
    <property type="match status" value="1"/>
</dbReference>
<dbReference type="Proteomes" id="UP000294933">
    <property type="component" value="Unassembled WGS sequence"/>
</dbReference>
<organism evidence="14 15">
    <name type="scientific">Rickenella mellea</name>
    <dbReference type="NCBI Taxonomy" id="50990"/>
    <lineage>
        <taxon>Eukaryota</taxon>
        <taxon>Fungi</taxon>
        <taxon>Dikarya</taxon>
        <taxon>Basidiomycota</taxon>
        <taxon>Agaricomycotina</taxon>
        <taxon>Agaricomycetes</taxon>
        <taxon>Hymenochaetales</taxon>
        <taxon>Rickenellaceae</taxon>
        <taxon>Rickenella</taxon>
    </lineage>
</organism>
<keyword evidence="5" id="KW-0631">Potassium channel</keyword>
<feature type="transmembrane region" description="Helical" evidence="12">
    <location>
        <begin position="276"/>
        <end position="298"/>
    </location>
</feature>
<dbReference type="PRINTS" id="PR00169">
    <property type="entry name" value="KCHANNEL"/>
</dbReference>
<dbReference type="GO" id="GO:0005249">
    <property type="term" value="F:voltage-gated potassium channel activity"/>
    <property type="evidence" value="ECO:0007669"/>
    <property type="project" value="InterPro"/>
</dbReference>
<dbReference type="PANTHER" id="PTHR11537">
    <property type="entry name" value="VOLTAGE-GATED POTASSIUM CHANNEL"/>
    <property type="match status" value="1"/>
</dbReference>
<keyword evidence="7" id="KW-0630">Potassium</keyword>
<evidence type="ECO:0000256" key="12">
    <source>
        <dbReference type="SAM" id="Phobius"/>
    </source>
</evidence>
<evidence type="ECO:0000256" key="8">
    <source>
        <dbReference type="ARBA" id="ARBA00022989"/>
    </source>
</evidence>
<dbReference type="SUPFAM" id="SSF81324">
    <property type="entry name" value="Voltage-gated potassium channels"/>
    <property type="match status" value="1"/>
</dbReference>
<keyword evidence="8 12" id="KW-1133">Transmembrane helix</keyword>
<dbReference type="STRING" id="50990.A0A4Y7PPM4"/>
<keyword evidence="6" id="KW-0851">Voltage-gated channel</keyword>
<dbReference type="EMBL" id="ML170223">
    <property type="protein sequence ID" value="TDL17324.1"/>
    <property type="molecule type" value="Genomic_DNA"/>
</dbReference>
<dbReference type="PANTHER" id="PTHR11537:SF254">
    <property type="entry name" value="POTASSIUM VOLTAGE-GATED CHANNEL PROTEIN SHAB"/>
    <property type="match status" value="1"/>
</dbReference>
<keyword evidence="9" id="KW-0406">Ion transport</keyword>